<feature type="site" description="Positions MEP for the nucleophilic attack" evidence="7">
    <location>
        <position position="209"/>
    </location>
</feature>
<keyword evidence="4 7" id="KW-0808">Transferase</keyword>
<dbReference type="AlphaFoldDB" id="A0A1H0WV30"/>
<dbReference type="Proteomes" id="UP000199159">
    <property type="component" value="Unassembled WGS sequence"/>
</dbReference>
<evidence type="ECO:0000256" key="3">
    <source>
        <dbReference type="ARBA" id="ARBA00009789"/>
    </source>
</evidence>
<feature type="site" description="Transition state stabilizer" evidence="7">
    <location>
        <position position="15"/>
    </location>
</feature>
<dbReference type="Pfam" id="PF01128">
    <property type="entry name" value="IspD"/>
    <property type="match status" value="1"/>
</dbReference>
<feature type="site" description="Transition state stabilizer" evidence="7">
    <location>
        <position position="22"/>
    </location>
</feature>
<dbReference type="HAMAP" id="MF_00108">
    <property type="entry name" value="IspD"/>
    <property type="match status" value="1"/>
</dbReference>
<comment type="similarity">
    <text evidence="3 7">Belongs to the IspD/TarI cytidylyltransferase family. IspD subfamily.</text>
</comment>
<comment type="catalytic activity">
    <reaction evidence="1 7">
        <text>2-C-methyl-D-erythritol 4-phosphate + CTP + H(+) = 4-CDP-2-C-methyl-D-erythritol + diphosphate</text>
        <dbReference type="Rhea" id="RHEA:13429"/>
        <dbReference type="ChEBI" id="CHEBI:15378"/>
        <dbReference type="ChEBI" id="CHEBI:33019"/>
        <dbReference type="ChEBI" id="CHEBI:37563"/>
        <dbReference type="ChEBI" id="CHEBI:57823"/>
        <dbReference type="ChEBI" id="CHEBI:58262"/>
        <dbReference type="EC" id="2.7.7.60"/>
    </reaction>
</comment>
<comment type="function">
    <text evidence="7">Catalyzes the formation of 4-diphosphocytidyl-2-C-methyl-D-erythritol from CTP and 2-C-methyl-D-erythritol 4-phosphate (MEP).</text>
</comment>
<dbReference type="CDD" id="cd02516">
    <property type="entry name" value="CDP-ME_synthetase"/>
    <property type="match status" value="1"/>
</dbReference>
<dbReference type="InterPro" id="IPR029044">
    <property type="entry name" value="Nucleotide-diphossugar_trans"/>
</dbReference>
<keyword evidence="5 7" id="KW-0548">Nucleotidyltransferase</keyword>
<evidence type="ECO:0000313" key="9">
    <source>
        <dbReference type="Proteomes" id="UP000199159"/>
    </source>
</evidence>
<dbReference type="FunFam" id="3.90.550.10:FF:000003">
    <property type="entry name" value="2-C-methyl-D-erythritol 4-phosphate cytidylyltransferase"/>
    <property type="match status" value="1"/>
</dbReference>
<dbReference type="GO" id="GO:0019288">
    <property type="term" value="P:isopentenyl diphosphate biosynthetic process, methylerythritol 4-phosphate pathway"/>
    <property type="evidence" value="ECO:0007669"/>
    <property type="project" value="UniProtKB-UniRule"/>
</dbReference>
<dbReference type="InterPro" id="IPR034683">
    <property type="entry name" value="IspD/TarI"/>
</dbReference>
<evidence type="ECO:0000256" key="4">
    <source>
        <dbReference type="ARBA" id="ARBA00022679"/>
    </source>
</evidence>
<keyword evidence="6 7" id="KW-0414">Isoprene biosynthesis</keyword>
<evidence type="ECO:0000256" key="7">
    <source>
        <dbReference type="HAMAP-Rule" id="MF_00108"/>
    </source>
</evidence>
<feature type="site" description="Positions MEP for the nucleophilic attack" evidence="7">
    <location>
        <position position="153"/>
    </location>
</feature>
<dbReference type="PANTHER" id="PTHR32125">
    <property type="entry name" value="2-C-METHYL-D-ERYTHRITOL 4-PHOSPHATE CYTIDYLYLTRANSFERASE, CHLOROPLASTIC"/>
    <property type="match status" value="1"/>
</dbReference>
<dbReference type="PANTHER" id="PTHR32125:SF4">
    <property type="entry name" value="2-C-METHYL-D-ERYTHRITOL 4-PHOSPHATE CYTIDYLYLTRANSFERASE, CHLOROPLASTIC"/>
    <property type="match status" value="1"/>
</dbReference>
<reference evidence="9" key="1">
    <citation type="submission" date="2016-10" db="EMBL/GenBank/DDBJ databases">
        <authorList>
            <person name="Varghese N."/>
            <person name="Submissions S."/>
        </authorList>
    </citation>
    <scope>NUCLEOTIDE SEQUENCE [LARGE SCALE GENOMIC DNA]</scope>
    <source>
        <strain evidence="9">IBRC-M10078</strain>
    </source>
</reference>
<evidence type="ECO:0000256" key="1">
    <source>
        <dbReference type="ARBA" id="ARBA00001282"/>
    </source>
</evidence>
<dbReference type="RefSeq" id="WP_090859098.1">
    <property type="nucleotide sequence ID" value="NZ_FNJU01000016.1"/>
</dbReference>
<proteinExistence type="inferred from homology"/>
<name>A0A1H0WV30_9BACI</name>
<dbReference type="EMBL" id="FNJU01000016">
    <property type="protein sequence ID" value="SDP94532.1"/>
    <property type="molecule type" value="Genomic_DNA"/>
</dbReference>
<dbReference type="PROSITE" id="PS01295">
    <property type="entry name" value="ISPD"/>
    <property type="match status" value="1"/>
</dbReference>
<protein>
    <recommendedName>
        <fullName evidence="7">2-C-methyl-D-erythritol 4-phosphate cytidylyltransferase</fullName>
        <ecNumber evidence="7">2.7.7.60</ecNumber>
    </recommendedName>
    <alternativeName>
        <fullName evidence="7">4-diphosphocytidyl-2C-methyl-D-erythritol synthase</fullName>
    </alternativeName>
    <alternativeName>
        <fullName evidence="7">MEP cytidylyltransferase</fullName>
        <shortName evidence="7">MCT</shortName>
    </alternativeName>
</protein>
<evidence type="ECO:0000256" key="2">
    <source>
        <dbReference type="ARBA" id="ARBA00004787"/>
    </source>
</evidence>
<dbReference type="InterPro" id="IPR018294">
    <property type="entry name" value="ISPD_synthase_CS"/>
</dbReference>
<sequence>MQYEIIVLAAGQGKRMNAGRNKQFLMINSVPLIIHTLKLFEEDECCSGIILVINEKETDEIESLLQEYLFNKEIKIVAGGKERQDSVYNGLKALCGEEIVLVHDGARPFVKIPFIHSLVDMANTHGSAVLGVPVKETIKQVAEDSAIIKTIDRSDVWSIQTPQAFKVEIIKQAHQKAAEEEFLGTDDASLVERLGKNVYIVESDYKNIKLTTPEDLLFAEAILSNWSNR</sequence>
<evidence type="ECO:0000313" key="8">
    <source>
        <dbReference type="EMBL" id="SDP94532.1"/>
    </source>
</evidence>
<comment type="pathway">
    <text evidence="2 7">Isoprenoid biosynthesis; isopentenyl diphosphate biosynthesis via DXP pathway; isopentenyl diphosphate from 1-deoxy-D-xylulose 5-phosphate: step 2/6.</text>
</comment>
<gene>
    <name evidence="7" type="primary">ispD</name>
    <name evidence="8" type="ORF">SAMN05216565_11673</name>
</gene>
<evidence type="ECO:0000256" key="6">
    <source>
        <dbReference type="ARBA" id="ARBA00023229"/>
    </source>
</evidence>
<organism evidence="8 9">
    <name type="scientific">Litchfieldia salsa</name>
    <dbReference type="NCBI Taxonomy" id="930152"/>
    <lineage>
        <taxon>Bacteria</taxon>
        <taxon>Bacillati</taxon>
        <taxon>Bacillota</taxon>
        <taxon>Bacilli</taxon>
        <taxon>Bacillales</taxon>
        <taxon>Bacillaceae</taxon>
        <taxon>Litchfieldia</taxon>
    </lineage>
</organism>
<keyword evidence="9" id="KW-1185">Reference proteome</keyword>
<dbReference type="InterPro" id="IPR050088">
    <property type="entry name" value="IspD/TarI_cytidylyltransf_bact"/>
</dbReference>
<dbReference type="STRING" id="930152.SAMN05216565_11673"/>
<dbReference type="SUPFAM" id="SSF53448">
    <property type="entry name" value="Nucleotide-diphospho-sugar transferases"/>
    <property type="match status" value="1"/>
</dbReference>
<accession>A0A1H0WV30</accession>
<dbReference type="EC" id="2.7.7.60" evidence="7"/>
<evidence type="ECO:0000256" key="5">
    <source>
        <dbReference type="ARBA" id="ARBA00022695"/>
    </source>
</evidence>
<dbReference type="Gene3D" id="3.90.550.10">
    <property type="entry name" value="Spore Coat Polysaccharide Biosynthesis Protein SpsA, Chain A"/>
    <property type="match status" value="1"/>
</dbReference>
<dbReference type="GO" id="GO:0050518">
    <property type="term" value="F:2-C-methyl-D-erythritol 4-phosphate cytidylyltransferase activity"/>
    <property type="evidence" value="ECO:0007669"/>
    <property type="project" value="UniProtKB-UniRule"/>
</dbReference>
<dbReference type="NCBIfam" id="TIGR00453">
    <property type="entry name" value="ispD"/>
    <property type="match status" value="1"/>
</dbReference>
<dbReference type="InterPro" id="IPR001228">
    <property type="entry name" value="IspD"/>
</dbReference>
<dbReference type="UniPathway" id="UPA00056">
    <property type="reaction ID" value="UER00093"/>
</dbReference>
<dbReference type="OrthoDB" id="9806837at2"/>